<evidence type="ECO:0000313" key="3">
    <source>
        <dbReference type="Proteomes" id="UP000322981"/>
    </source>
</evidence>
<dbReference type="Proteomes" id="UP000322981">
    <property type="component" value="Unassembled WGS sequence"/>
</dbReference>
<dbReference type="EMBL" id="VWXX01000001">
    <property type="protein sequence ID" value="KAA6187921.1"/>
    <property type="molecule type" value="Genomic_DNA"/>
</dbReference>
<organism evidence="2 3">
    <name type="scientific">Thiohalocapsa marina</name>
    <dbReference type="NCBI Taxonomy" id="424902"/>
    <lineage>
        <taxon>Bacteria</taxon>
        <taxon>Pseudomonadati</taxon>
        <taxon>Pseudomonadota</taxon>
        <taxon>Gammaproteobacteria</taxon>
        <taxon>Chromatiales</taxon>
        <taxon>Chromatiaceae</taxon>
        <taxon>Thiohalocapsa</taxon>
    </lineage>
</organism>
<evidence type="ECO:0000259" key="1">
    <source>
        <dbReference type="Pfam" id="PF14239"/>
    </source>
</evidence>
<sequence length="72" mass="8017">MRRRRRSHLLGAELYGPTGVAVLDAAGQPLAPCAPARARRLLRRGRAWLLRERPPLIQLTQTTLAPSDPEQP</sequence>
<dbReference type="AlphaFoldDB" id="A0A5M8FVR3"/>
<dbReference type="InterPro" id="IPR025938">
    <property type="entry name" value="RRXRR_dom"/>
</dbReference>
<dbReference type="Pfam" id="PF14239">
    <property type="entry name" value="RRXRR"/>
    <property type="match status" value="1"/>
</dbReference>
<comment type="caution">
    <text evidence="2">The sequence shown here is derived from an EMBL/GenBank/DDBJ whole genome shotgun (WGS) entry which is preliminary data.</text>
</comment>
<accession>A0A5M8FVR3</accession>
<reference evidence="2 3" key="1">
    <citation type="submission" date="2019-09" db="EMBL/GenBank/DDBJ databases">
        <title>Whole-genome sequence of the purple sulfur bacterium Thiohalocapsa marina DSM 19078.</title>
        <authorList>
            <person name="Kyndt J.A."/>
            <person name="Meyer T.E."/>
        </authorList>
    </citation>
    <scope>NUCLEOTIDE SEQUENCE [LARGE SCALE GENOMIC DNA]</scope>
    <source>
        <strain evidence="2 3">DSM 19078</strain>
    </source>
</reference>
<protein>
    <recommendedName>
        <fullName evidence="1">RRXRR domain-containing protein</fullName>
    </recommendedName>
</protein>
<evidence type="ECO:0000313" key="2">
    <source>
        <dbReference type="EMBL" id="KAA6187921.1"/>
    </source>
</evidence>
<proteinExistence type="predicted"/>
<dbReference type="RefSeq" id="WP_150089638.1">
    <property type="nucleotide sequence ID" value="NZ_VWXX01000001.1"/>
</dbReference>
<gene>
    <name evidence="2" type="ORF">F2Q65_01445</name>
</gene>
<feature type="domain" description="RRXRR" evidence="1">
    <location>
        <begin position="20"/>
        <end position="65"/>
    </location>
</feature>
<name>A0A5M8FVR3_9GAMM</name>
<keyword evidence="3" id="KW-1185">Reference proteome</keyword>